<proteinExistence type="predicted"/>
<dbReference type="STRING" id="1265309.K529_009250"/>
<evidence type="ECO:0000259" key="2">
    <source>
        <dbReference type="PROSITE" id="PS50263"/>
    </source>
</evidence>
<feature type="domain" description="CN hydrolase" evidence="2">
    <location>
        <begin position="2"/>
        <end position="250"/>
    </location>
</feature>
<dbReference type="SUPFAM" id="SSF56317">
    <property type="entry name" value="Carbon-nitrogen hydrolase"/>
    <property type="match status" value="1"/>
</dbReference>
<dbReference type="GO" id="GO:0016811">
    <property type="term" value="F:hydrolase activity, acting on carbon-nitrogen (but not peptide) bonds, in linear amides"/>
    <property type="evidence" value="ECO:0007669"/>
    <property type="project" value="InterPro"/>
</dbReference>
<dbReference type="KEGG" id="rmb:K529_009250"/>
<dbReference type="AlphaFoldDB" id="A0A1B1A2Y4"/>
<dbReference type="InterPro" id="IPR003010">
    <property type="entry name" value="C-N_Hydrolase"/>
</dbReference>
<accession>A0A1B1A2Y4</accession>
<organism evidence="3 4">
    <name type="scientific">Tritonibacter mobilis F1926</name>
    <dbReference type="NCBI Taxonomy" id="1265309"/>
    <lineage>
        <taxon>Bacteria</taxon>
        <taxon>Pseudomonadati</taxon>
        <taxon>Pseudomonadota</taxon>
        <taxon>Alphaproteobacteria</taxon>
        <taxon>Rhodobacterales</taxon>
        <taxon>Paracoccaceae</taxon>
        <taxon>Tritonibacter</taxon>
    </lineage>
</organism>
<gene>
    <name evidence="3" type="ORF">K529_009250</name>
</gene>
<sequence>MTRFAAIQMCSTADVAANNAAIEALVREAAGQGARVISLPEAANILLRDQMEYPARCLLEAEDSTLALCQALAQELGVWLHTGSLLLRTEEGGRIWNRGHMISPTGAITARYDKLHTFDVALGGAGDFIESRAVAPGQRGAITCEADGLKLGLSICYDLRFSYLFRALASAGASVLMIPASFSPITGPLHWEPLLKARAIETGSYVVAAAQSGTRDGLRTHGQSRIISPMGEVLAAAGDEPGVICAEIDLAEVTETRRRLPVLAQTREIGEVSHEA</sequence>
<dbReference type="CDD" id="cd07572">
    <property type="entry name" value="nit"/>
    <property type="match status" value="1"/>
</dbReference>
<evidence type="ECO:0000313" key="3">
    <source>
        <dbReference type="EMBL" id="ANP40945.1"/>
    </source>
</evidence>
<name>A0A1B1A2Y4_9RHOB</name>
<dbReference type="Proteomes" id="UP000013243">
    <property type="component" value="Chromosome"/>
</dbReference>
<keyword evidence="1 3" id="KW-0378">Hydrolase</keyword>
<dbReference type="EMBL" id="CP015230">
    <property type="protein sequence ID" value="ANP40945.1"/>
    <property type="molecule type" value="Genomic_DNA"/>
</dbReference>
<dbReference type="InterPro" id="IPR036526">
    <property type="entry name" value="C-N_Hydrolase_sf"/>
</dbReference>
<evidence type="ECO:0000256" key="1">
    <source>
        <dbReference type="ARBA" id="ARBA00022801"/>
    </source>
</evidence>
<dbReference type="PANTHER" id="PTHR23088">
    <property type="entry name" value="NITRILASE-RELATED"/>
    <property type="match status" value="1"/>
</dbReference>
<dbReference type="GeneID" id="28250016"/>
<protein>
    <submittedName>
        <fullName evidence="3">Hydrolase</fullName>
    </submittedName>
</protein>
<dbReference type="InterPro" id="IPR045254">
    <property type="entry name" value="Nit1/2_C-N_Hydrolase"/>
</dbReference>
<dbReference type="PROSITE" id="PS50263">
    <property type="entry name" value="CN_HYDROLASE"/>
    <property type="match status" value="1"/>
</dbReference>
<dbReference type="RefSeq" id="WP_046002348.1">
    <property type="nucleotide sequence ID" value="NZ_CP015230.1"/>
</dbReference>
<dbReference type="PANTHER" id="PTHR23088:SF27">
    <property type="entry name" value="DEAMINATED GLUTATHIONE AMIDASE"/>
    <property type="match status" value="1"/>
</dbReference>
<dbReference type="Pfam" id="PF00795">
    <property type="entry name" value="CN_hydrolase"/>
    <property type="match status" value="1"/>
</dbReference>
<dbReference type="OrthoDB" id="9811121at2"/>
<reference evidence="3 4" key="1">
    <citation type="journal article" date="2016" name="ISME J.">
        <title>Global occurrence and heterogeneity of the Roseobacter-clade species Ruegeria mobilis.</title>
        <authorList>
            <person name="Sonnenschein E."/>
            <person name="Gram L."/>
        </authorList>
    </citation>
    <scope>NUCLEOTIDE SEQUENCE [LARGE SCALE GENOMIC DNA]</scope>
    <source>
        <strain evidence="3 4">F1926</strain>
    </source>
</reference>
<evidence type="ECO:0000313" key="4">
    <source>
        <dbReference type="Proteomes" id="UP000013243"/>
    </source>
</evidence>
<dbReference type="Gene3D" id="3.60.110.10">
    <property type="entry name" value="Carbon-nitrogen hydrolase"/>
    <property type="match status" value="1"/>
</dbReference>